<proteinExistence type="predicted"/>
<dbReference type="Gene3D" id="3.30.420.10">
    <property type="entry name" value="Ribonuclease H-like superfamily/Ribonuclease H"/>
    <property type="match status" value="1"/>
</dbReference>
<evidence type="ECO:0000313" key="2">
    <source>
        <dbReference type="EMBL" id="GFS04358.1"/>
    </source>
</evidence>
<comment type="caution">
    <text evidence="2">The sequence shown here is derived from an EMBL/GenBank/DDBJ whole genome shotgun (WGS) entry which is preliminary data.</text>
</comment>
<dbReference type="PROSITE" id="PS50879">
    <property type="entry name" value="RNASE_H_1"/>
    <property type="match status" value="1"/>
</dbReference>
<dbReference type="GO" id="GO:0004523">
    <property type="term" value="F:RNA-DNA hybrid ribonuclease activity"/>
    <property type="evidence" value="ECO:0007669"/>
    <property type="project" value="InterPro"/>
</dbReference>
<reference evidence="2 3" key="1">
    <citation type="journal article" date="2021" name="Elife">
        <title>Chloroplast acquisition without the gene transfer in kleptoplastic sea slugs, Plakobranchus ocellatus.</title>
        <authorList>
            <person name="Maeda T."/>
            <person name="Takahashi S."/>
            <person name="Yoshida T."/>
            <person name="Shimamura S."/>
            <person name="Takaki Y."/>
            <person name="Nagai Y."/>
            <person name="Toyoda A."/>
            <person name="Suzuki Y."/>
            <person name="Arimoto A."/>
            <person name="Ishii H."/>
            <person name="Satoh N."/>
            <person name="Nishiyama T."/>
            <person name="Hasebe M."/>
            <person name="Maruyama T."/>
            <person name="Minagawa J."/>
            <person name="Obokata J."/>
            <person name="Shigenobu S."/>
        </authorList>
    </citation>
    <scope>NUCLEOTIDE SEQUENCE [LARGE SCALE GENOMIC DNA]</scope>
</reference>
<name>A0AAV4I470_9GAST</name>
<accession>A0AAV4I470</accession>
<sequence>MTKDTEILKVREKYNQLISAHGTRLVFQWIPGHSYIAGNVKADILAKTGAQQQQPRKPETYTTARQIINHNYRENWMNMWAMGQTGRVVYKYMNSLKPNDYIRTISRKEQVTIFRLRTQHAPLNYHLNRINPQHPPMCPLCNDQFETTDLLLHCPNLDDLRQDLLPPTPDITNILYSTTEQIKNTSKFYHMTMGRRANARTGCWIKEDGEEEEESAMLTFYLC</sequence>
<dbReference type="InterPro" id="IPR012337">
    <property type="entry name" value="RNaseH-like_sf"/>
</dbReference>
<dbReference type="Proteomes" id="UP000762676">
    <property type="component" value="Unassembled WGS sequence"/>
</dbReference>
<organism evidence="2 3">
    <name type="scientific">Elysia marginata</name>
    <dbReference type="NCBI Taxonomy" id="1093978"/>
    <lineage>
        <taxon>Eukaryota</taxon>
        <taxon>Metazoa</taxon>
        <taxon>Spiralia</taxon>
        <taxon>Lophotrochozoa</taxon>
        <taxon>Mollusca</taxon>
        <taxon>Gastropoda</taxon>
        <taxon>Heterobranchia</taxon>
        <taxon>Euthyneura</taxon>
        <taxon>Panpulmonata</taxon>
        <taxon>Sacoglossa</taxon>
        <taxon>Placobranchoidea</taxon>
        <taxon>Plakobranchidae</taxon>
        <taxon>Elysia</taxon>
    </lineage>
</organism>
<dbReference type="EMBL" id="BMAT01002305">
    <property type="protein sequence ID" value="GFS04358.1"/>
    <property type="molecule type" value="Genomic_DNA"/>
</dbReference>
<dbReference type="InterPro" id="IPR036397">
    <property type="entry name" value="RNaseH_sf"/>
</dbReference>
<keyword evidence="3" id="KW-1185">Reference proteome</keyword>
<feature type="domain" description="RNase H type-1" evidence="1">
    <location>
        <begin position="1"/>
        <end position="51"/>
    </location>
</feature>
<dbReference type="SUPFAM" id="SSF53098">
    <property type="entry name" value="Ribonuclease H-like"/>
    <property type="match status" value="1"/>
</dbReference>
<evidence type="ECO:0000259" key="1">
    <source>
        <dbReference type="PROSITE" id="PS50879"/>
    </source>
</evidence>
<protein>
    <submittedName>
        <fullName evidence="2">Ribonuclease H</fullName>
    </submittedName>
</protein>
<dbReference type="InterPro" id="IPR002156">
    <property type="entry name" value="RNaseH_domain"/>
</dbReference>
<evidence type="ECO:0000313" key="3">
    <source>
        <dbReference type="Proteomes" id="UP000762676"/>
    </source>
</evidence>
<dbReference type="GO" id="GO:0003676">
    <property type="term" value="F:nucleic acid binding"/>
    <property type="evidence" value="ECO:0007669"/>
    <property type="project" value="InterPro"/>
</dbReference>
<dbReference type="AlphaFoldDB" id="A0AAV4I470"/>
<gene>
    <name evidence="2" type="ORF">ElyMa_001173700</name>
</gene>